<protein>
    <submittedName>
        <fullName evidence="5">Bicyclomycin/multidrug efflux system protein</fullName>
    </submittedName>
</protein>
<feature type="transmembrane region" description="Helical" evidence="4">
    <location>
        <begin position="15"/>
        <end position="39"/>
    </location>
</feature>
<proteinExistence type="predicted"/>
<name>A0A2X2BHJ7_PROMI</name>
<keyword evidence="1 4" id="KW-0812">Transmembrane</keyword>
<keyword evidence="3 4" id="KW-0472">Membrane</keyword>
<dbReference type="SUPFAM" id="SSF103473">
    <property type="entry name" value="MFS general substrate transporter"/>
    <property type="match status" value="1"/>
</dbReference>
<evidence type="ECO:0000256" key="3">
    <source>
        <dbReference type="ARBA" id="ARBA00023136"/>
    </source>
</evidence>
<feature type="transmembrane region" description="Helical" evidence="4">
    <location>
        <begin position="144"/>
        <end position="164"/>
    </location>
</feature>
<dbReference type="Proteomes" id="UP000251485">
    <property type="component" value="Unassembled WGS sequence"/>
</dbReference>
<feature type="transmembrane region" description="Helical" evidence="4">
    <location>
        <begin position="106"/>
        <end position="132"/>
    </location>
</feature>
<dbReference type="AlphaFoldDB" id="A0A2X2BHJ7"/>
<organism evidence="5 6">
    <name type="scientific">Proteus mirabilis</name>
    <dbReference type="NCBI Taxonomy" id="584"/>
    <lineage>
        <taxon>Bacteria</taxon>
        <taxon>Pseudomonadati</taxon>
        <taxon>Pseudomonadota</taxon>
        <taxon>Gammaproteobacteria</taxon>
        <taxon>Enterobacterales</taxon>
        <taxon>Morganellaceae</taxon>
        <taxon>Proteus</taxon>
    </lineage>
</organism>
<dbReference type="Gene3D" id="1.20.1720.10">
    <property type="entry name" value="Multidrug resistance protein D"/>
    <property type="match status" value="1"/>
</dbReference>
<dbReference type="InterPro" id="IPR036259">
    <property type="entry name" value="MFS_trans_sf"/>
</dbReference>
<feature type="transmembrane region" description="Helical" evidence="4">
    <location>
        <begin position="170"/>
        <end position="190"/>
    </location>
</feature>
<evidence type="ECO:0000256" key="2">
    <source>
        <dbReference type="ARBA" id="ARBA00022989"/>
    </source>
</evidence>
<dbReference type="GO" id="GO:0022857">
    <property type="term" value="F:transmembrane transporter activity"/>
    <property type="evidence" value="ECO:0007669"/>
    <property type="project" value="InterPro"/>
</dbReference>
<sequence>MTFSQFISLFRARRVLCYILASGFSFAGMFSFLSAGPFVYIELHGIPFDQFGLYFGFNIIFLIVMTSINGRYVRRFGALNMLRFGLTVQFLMGIFLILVVALNLHFYFLVVGVAMYVGGIAMITSNAMAVILEDYPHMAGTVSSLAGTIRFGVGALVGTAIAMLPAKTEWPMVSSMAFCVICAMSFLLLARRYK</sequence>
<reference evidence="5 6" key="1">
    <citation type="submission" date="2018-06" db="EMBL/GenBank/DDBJ databases">
        <authorList>
            <consortium name="Pathogen Informatics"/>
            <person name="Doyle S."/>
        </authorList>
    </citation>
    <scope>NUCLEOTIDE SEQUENCE [LARGE SCALE GENOMIC DNA]</scope>
    <source>
        <strain evidence="5 6">NCTC10975</strain>
    </source>
</reference>
<dbReference type="Pfam" id="PF07690">
    <property type="entry name" value="MFS_1"/>
    <property type="match status" value="1"/>
</dbReference>
<dbReference type="InterPro" id="IPR011701">
    <property type="entry name" value="MFS"/>
</dbReference>
<accession>A0A2X2BHJ7</accession>
<evidence type="ECO:0000256" key="1">
    <source>
        <dbReference type="ARBA" id="ARBA00022692"/>
    </source>
</evidence>
<dbReference type="EMBL" id="UAUE01000003">
    <property type="protein sequence ID" value="SPY94411.1"/>
    <property type="molecule type" value="Genomic_DNA"/>
</dbReference>
<feature type="transmembrane region" description="Helical" evidence="4">
    <location>
        <begin position="81"/>
        <end position="100"/>
    </location>
</feature>
<feature type="transmembrane region" description="Helical" evidence="4">
    <location>
        <begin position="51"/>
        <end position="69"/>
    </location>
</feature>
<keyword evidence="2 4" id="KW-1133">Transmembrane helix</keyword>
<gene>
    <name evidence="5" type="primary">bcr_2</name>
    <name evidence="5" type="ORF">NCTC10975_00752</name>
</gene>
<evidence type="ECO:0000313" key="6">
    <source>
        <dbReference type="Proteomes" id="UP000251485"/>
    </source>
</evidence>
<evidence type="ECO:0000256" key="4">
    <source>
        <dbReference type="SAM" id="Phobius"/>
    </source>
</evidence>
<evidence type="ECO:0000313" key="5">
    <source>
        <dbReference type="EMBL" id="SPY94411.1"/>
    </source>
</evidence>